<gene>
    <name evidence="3" type="ORF">QO002_003489</name>
</gene>
<organism evidence="3 4">
    <name type="scientific">Pararhizobium capsulatum DSM 1112</name>
    <dbReference type="NCBI Taxonomy" id="1121113"/>
    <lineage>
        <taxon>Bacteria</taxon>
        <taxon>Pseudomonadati</taxon>
        <taxon>Pseudomonadota</taxon>
        <taxon>Alphaproteobacteria</taxon>
        <taxon>Hyphomicrobiales</taxon>
        <taxon>Rhizobiaceae</taxon>
        <taxon>Rhizobium/Agrobacterium group</taxon>
        <taxon>Pararhizobium</taxon>
    </lineage>
</organism>
<dbReference type="EMBL" id="JAUSVF010000001">
    <property type="protein sequence ID" value="MDQ0321351.1"/>
    <property type="molecule type" value="Genomic_DNA"/>
</dbReference>
<keyword evidence="1" id="KW-0812">Transmembrane</keyword>
<comment type="caution">
    <text evidence="3">The sequence shown here is derived from an EMBL/GenBank/DDBJ whole genome shotgun (WGS) entry which is preliminary data.</text>
</comment>
<proteinExistence type="predicted"/>
<dbReference type="Pfam" id="PF13387">
    <property type="entry name" value="Lnb_N"/>
    <property type="match status" value="1"/>
</dbReference>
<keyword evidence="4" id="KW-1185">Reference proteome</keyword>
<keyword evidence="1" id="KW-0472">Membrane</keyword>
<dbReference type="InterPro" id="IPR025178">
    <property type="entry name" value="Lnb_N"/>
</dbReference>
<feature type="transmembrane region" description="Helical" evidence="1">
    <location>
        <begin position="12"/>
        <end position="34"/>
    </location>
</feature>
<reference evidence="3 4" key="1">
    <citation type="submission" date="2023-07" db="EMBL/GenBank/DDBJ databases">
        <title>Genomic Encyclopedia of Type Strains, Phase IV (KMG-IV): sequencing the most valuable type-strain genomes for metagenomic binning, comparative biology and taxonomic classification.</title>
        <authorList>
            <person name="Goeker M."/>
        </authorList>
    </citation>
    <scope>NUCLEOTIDE SEQUENCE [LARGE SCALE GENOMIC DNA]</scope>
    <source>
        <strain evidence="3 4">DSM 1112</strain>
    </source>
</reference>
<sequence length="343" mass="37950">MSGGTRSTFRRLISAGTWIVLFALVAATSVWGGFALSYRFPGGRGAGTTAAAVWALASLAVLALICLRRRRIPSLFVYGLLFVALLVWWNTVKPSNTRDWADEVGQMTTGTVVGNRVDLHNVRNFHWRTEADYDVAWEDRSYQLDQVVSVDLLLSYWSSPAIAHTLISFGFSDGRFVTYSVEIRKERGEAFSEIGGFFKQFETSVIAADERDIVLLRTNIRKEDVYLYRINMPAAAIRSLFLAYVEKTNELAAEPSFYNTVTANCTTIVYQMVARIVDGLPIDYRLLFSGYLPDYIATVGGFTPGFDLTQLRAGGAISRRGQEAGDTPEFSKAIRVGVPGIGG</sequence>
<feature type="transmembrane region" description="Helical" evidence="1">
    <location>
        <begin position="46"/>
        <end position="65"/>
    </location>
</feature>
<dbReference type="Proteomes" id="UP001230207">
    <property type="component" value="Unassembled WGS sequence"/>
</dbReference>
<evidence type="ECO:0000313" key="3">
    <source>
        <dbReference type="EMBL" id="MDQ0321351.1"/>
    </source>
</evidence>
<feature type="domain" description="Lnb N-terminal periplasmic" evidence="2">
    <location>
        <begin position="135"/>
        <end position="289"/>
    </location>
</feature>
<evidence type="ECO:0000259" key="2">
    <source>
        <dbReference type="Pfam" id="PF13387"/>
    </source>
</evidence>
<keyword evidence="1" id="KW-1133">Transmembrane helix</keyword>
<feature type="transmembrane region" description="Helical" evidence="1">
    <location>
        <begin position="72"/>
        <end position="89"/>
    </location>
</feature>
<evidence type="ECO:0000256" key="1">
    <source>
        <dbReference type="SAM" id="Phobius"/>
    </source>
</evidence>
<protein>
    <submittedName>
        <fullName evidence="3">Drug/metabolite transporter superfamily protein YnfA</fullName>
    </submittedName>
</protein>
<dbReference type="RefSeq" id="WP_307231889.1">
    <property type="nucleotide sequence ID" value="NZ_JAUSVF010000001.1"/>
</dbReference>
<accession>A0ABU0BUK8</accession>
<evidence type="ECO:0000313" key="4">
    <source>
        <dbReference type="Proteomes" id="UP001230207"/>
    </source>
</evidence>
<name>A0ABU0BUK8_9HYPH</name>